<accession>A0AA50KM04</accession>
<evidence type="ECO:0000313" key="2">
    <source>
        <dbReference type="Proteomes" id="UP001223802"/>
    </source>
</evidence>
<dbReference type="Proteomes" id="UP001223802">
    <property type="component" value="Chromosome"/>
</dbReference>
<gene>
    <name evidence="1" type="ORF">PU634_10425</name>
</gene>
<organism evidence="1 2">
    <name type="scientific">Oceanimonas pelagia</name>
    <dbReference type="NCBI Taxonomy" id="3028314"/>
    <lineage>
        <taxon>Bacteria</taxon>
        <taxon>Pseudomonadati</taxon>
        <taxon>Pseudomonadota</taxon>
        <taxon>Gammaproteobacteria</taxon>
        <taxon>Aeromonadales</taxon>
        <taxon>Aeromonadaceae</taxon>
        <taxon>Oceanimonas</taxon>
    </lineage>
</organism>
<dbReference type="AlphaFoldDB" id="A0AA50KM04"/>
<dbReference type="EMBL" id="CP118224">
    <property type="protein sequence ID" value="WMC09531.1"/>
    <property type="molecule type" value="Genomic_DNA"/>
</dbReference>
<name>A0AA50KM04_9GAMM</name>
<reference evidence="1 2" key="1">
    <citation type="submission" date="2023-02" db="EMBL/GenBank/DDBJ databases">
        <title>Complete genome sequence of a novel bacterium Oceanimonas sp. NTOU-MSR1 isolated from marine coast sediment.</title>
        <authorList>
            <person name="Yang H.-T."/>
            <person name="Chen Y.-L."/>
            <person name="Ho Y.-N."/>
        </authorList>
    </citation>
    <scope>NUCLEOTIDE SEQUENCE [LARGE SCALE GENOMIC DNA]</scope>
    <source>
        <strain evidence="1 2">NTOU-MSR1</strain>
    </source>
</reference>
<dbReference type="RefSeq" id="WP_306760726.1">
    <property type="nucleotide sequence ID" value="NZ_CP118224.1"/>
</dbReference>
<sequence length="99" mass="11333">MDDRQIVNTIKQVSADLGLTYHCRRLGWKFCTVALKAPANLNRVEQQTLLEKADGVLIARGLVSGQLTTHTNPEHPRHGDPFIEIDSVWWDPRWDVEEN</sequence>
<dbReference type="KEGG" id="ope:PU634_10425"/>
<proteinExistence type="predicted"/>
<keyword evidence="2" id="KW-1185">Reference proteome</keyword>
<protein>
    <submittedName>
        <fullName evidence="1">Uncharacterized protein</fullName>
    </submittedName>
</protein>
<evidence type="ECO:0000313" key="1">
    <source>
        <dbReference type="EMBL" id="WMC09531.1"/>
    </source>
</evidence>